<dbReference type="InterPro" id="IPR036890">
    <property type="entry name" value="HATPase_C_sf"/>
</dbReference>
<evidence type="ECO:0000256" key="3">
    <source>
        <dbReference type="ARBA" id="ARBA00022553"/>
    </source>
</evidence>
<gene>
    <name evidence="12" type="ORF">SGA01_71260</name>
</gene>
<keyword evidence="8" id="KW-0902">Two-component regulatory system</keyword>
<keyword evidence="7" id="KW-0067">ATP-binding</keyword>
<dbReference type="EC" id="2.7.13.3" evidence="2"/>
<feature type="domain" description="Histidine kinase/HSP90-like ATPase" evidence="10">
    <location>
        <begin position="291"/>
        <end position="379"/>
    </location>
</feature>
<evidence type="ECO:0000313" key="13">
    <source>
        <dbReference type="Proteomes" id="UP000315226"/>
    </source>
</evidence>
<evidence type="ECO:0000256" key="6">
    <source>
        <dbReference type="ARBA" id="ARBA00022777"/>
    </source>
</evidence>
<evidence type="ECO:0000256" key="8">
    <source>
        <dbReference type="ARBA" id="ARBA00023012"/>
    </source>
</evidence>
<dbReference type="PANTHER" id="PTHR24421">
    <property type="entry name" value="NITRATE/NITRITE SENSOR PROTEIN NARX-RELATED"/>
    <property type="match status" value="1"/>
</dbReference>
<feature type="domain" description="Signal transduction histidine kinase subgroup 3 dimerisation and phosphoacceptor" evidence="11">
    <location>
        <begin position="187"/>
        <end position="243"/>
    </location>
</feature>
<evidence type="ECO:0000259" key="10">
    <source>
        <dbReference type="Pfam" id="PF02518"/>
    </source>
</evidence>
<keyword evidence="3" id="KW-0597">Phosphoprotein</keyword>
<protein>
    <recommendedName>
        <fullName evidence="2">histidine kinase</fullName>
        <ecNumber evidence="2">2.7.13.3</ecNumber>
    </recommendedName>
</protein>
<dbReference type="OrthoDB" id="227596at2"/>
<comment type="catalytic activity">
    <reaction evidence="1">
        <text>ATP + protein L-histidine = ADP + protein N-phospho-L-histidine.</text>
        <dbReference type="EC" id="2.7.13.3"/>
    </reaction>
</comment>
<reference evidence="12 13" key="1">
    <citation type="submission" date="2019-06" db="EMBL/GenBank/DDBJ databases">
        <title>Whole genome shotgun sequence of Streptomyces gardneri NBRC 12865.</title>
        <authorList>
            <person name="Hosoyama A."/>
            <person name="Uohara A."/>
            <person name="Ohji S."/>
            <person name="Ichikawa N."/>
        </authorList>
    </citation>
    <scope>NUCLEOTIDE SEQUENCE [LARGE SCALE GENOMIC DNA]</scope>
    <source>
        <strain evidence="12 13">NBRC 12865</strain>
    </source>
</reference>
<accession>A0A4Y3RUC4</accession>
<evidence type="ECO:0000256" key="9">
    <source>
        <dbReference type="SAM" id="Phobius"/>
    </source>
</evidence>
<dbReference type="Gene3D" id="3.30.565.10">
    <property type="entry name" value="Histidine kinase-like ATPase, C-terminal domain"/>
    <property type="match status" value="1"/>
</dbReference>
<dbReference type="GO" id="GO:0005524">
    <property type="term" value="F:ATP binding"/>
    <property type="evidence" value="ECO:0007669"/>
    <property type="project" value="UniProtKB-KW"/>
</dbReference>
<evidence type="ECO:0000256" key="2">
    <source>
        <dbReference type="ARBA" id="ARBA00012438"/>
    </source>
</evidence>
<dbReference type="InterPro" id="IPR003594">
    <property type="entry name" value="HATPase_dom"/>
</dbReference>
<dbReference type="Pfam" id="PF07730">
    <property type="entry name" value="HisKA_3"/>
    <property type="match status" value="1"/>
</dbReference>
<dbReference type="Gene3D" id="1.20.5.1930">
    <property type="match status" value="1"/>
</dbReference>
<sequence>MMDGMLRLPTVPALRRCVDRWAVSPRALDVVTALSAFGLMVLDVPGLARADNSLTGVTATLVLAAGAATLVLRRRLPWVPYLVALGLMGWLHELTMIQFALYSIGRFRGRRAAVAATVLYIGVALALFQTPGWPARHGDTLSDFLSIVVPIGVLAAGVGIAAYRQDLVRALEVQRREAAARQAVQEERISVGRDVHDLVGRELTVLAVRAEVLAVRARGDAHQKDFEELADTARRAHLMLNETIVRRADRDAATPGLEGLAALAEESERMGSPVDLTVAEEARALSPLRQAAVHRVVQECLTNTAKHAPGLPVTVTITVEGPDLRIEVRNPLPKTPPDPAPVSTGTGLFSMEERVTSMGGTLKARAEDGGYVVTALLPTGLDR</sequence>
<proteinExistence type="predicted"/>
<keyword evidence="13" id="KW-1185">Reference proteome</keyword>
<keyword evidence="9" id="KW-0472">Membrane</keyword>
<dbReference type="SUPFAM" id="SSF55874">
    <property type="entry name" value="ATPase domain of HSP90 chaperone/DNA topoisomerase II/histidine kinase"/>
    <property type="match status" value="1"/>
</dbReference>
<feature type="transmembrane region" description="Helical" evidence="9">
    <location>
        <begin position="113"/>
        <end position="132"/>
    </location>
</feature>
<evidence type="ECO:0000256" key="7">
    <source>
        <dbReference type="ARBA" id="ARBA00022840"/>
    </source>
</evidence>
<dbReference type="GO" id="GO:0046983">
    <property type="term" value="F:protein dimerization activity"/>
    <property type="evidence" value="ECO:0007669"/>
    <property type="project" value="InterPro"/>
</dbReference>
<keyword evidence="9" id="KW-1133">Transmembrane helix</keyword>
<dbReference type="InterPro" id="IPR011712">
    <property type="entry name" value="Sig_transdc_His_kin_sub3_dim/P"/>
</dbReference>
<evidence type="ECO:0000259" key="11">
    <source>
        <dbReference type="Pfam" id="PF07730"/>
    </source>
</evidence>
<keyword evidence="9" id="KW-0812">Transmembrane</keyword>
<comment type="caution">
    <text evidence="12">The sequence shown here is derived from an EMBL/GenBank/DDBJ whole genome shotgun (WGS) entry which is preliminary data.</text>
</comment>
<dbReference type="AlphaFoldDB" id="A0A4Y3RUC4"/>
<dbReference type="PANTHER" id="PTHR24421:SF10">
    <property type="entry name" value="NITRATE_NITRITE SENSOR PROTEIN NARQ"/>
    <property type="match status" value="1"/>
</dbReference>
<dbReference type="CDD" id="cd16917">
    <property type="entry name" value="HATPase_UhpB-NarQ-NarX-like"/>
    <property type="match status" value="1"/>
</dbReference>
<dbReference type="Proteomes" id="UP000315226">
    <property type="component" value="Unassembled WGS sequence"/>
</dbReference>
<keyword evidence="4" id="KW-0808">Transferase</keyword>
<dbReference type="EMBL" id="BJMN01000059">
    <property type="protein sequence ID" value="GEB61521.1"/>
    <property type="molecule type" value="Genomic_DNA"/>
</dbReference>
<feature type="transmembrane region" description="Helical" evidence="9">
    <location>
        <begin position="144"/>
        <end position="163"/>
    </location>
</feature>
<evidence type="ECO:0000313" key="12">
    <source>
        <dbReference type="EMBL" id="GEB61521.1"/>
    </source>
</evidence>
<dbReference type="InterPro" id="IPR050482">
    <property type="entry name" value="Sensor_HK_TwoCompSys"/>
</dbReference>
<keyword evidence="5" id="KW-0547">Nucleotide-binding</keyword>
<dbReference type="GO" id="GO:0000155">
    <property type="term" value="F:phosphorelay sensor kinase activity"/>
    <property type="evidence" value="ECO:0007669"/>
    <property type="project" value="InterPro"/>
</dbReference>
<feature type="transmembrane region" description="Helical" evidence="9">
    <location>
        <begin position="54"/>
        <end position="72"/>
    </location>
</feature>
<keyword evidence="6" id="KW-0418">Kinase</keyword>
<name>A0A4Y3RUC4_9ACTN</name>
<feature type="transmembrane region" description="Helical" evidence="9">
    <location>
        <begin position="78"/>
        <end position="101"/>
    </location>
</feature>
<organism evidence="12 13">
    <name type="scientific">Streptomyces gardneri</name>
    <dbReference type="NCBI Taxonomy" id="66892"/>
    <lineage>
        <taxon>Bacteria</taxon>
        <taxon>Bacillati</taxon>
        <taxon>Actinomycetota</taxon>
        <taxon>Actinomycetes</taxon>
        <taxon>Kitasatosporales</taxon>
        <taxon>Streptomycetaceae</taxon>
        <taxon>Streptomyces</taxon>
    </lineage>
</organism>
<evidence type="ECO:0000256" key="4">
    <source>
        <dbReference type="ARBA" id="ARBA00022679"/>
    </source>
</evidence>
<evidence type="ECO:0000256" key="5">
    <source>
        <dbReference type="ARBA" id="ARBA00022741"/>
    </source>
</evidence>
<dbReference type="Pfam" id="PF02518">
    <property type="entry name" value="HATPase_c"/>
    <property type="match status" value="1"/>
</dbReference>
<dbReference type="GO" id="GO:0016020">
    <property type="term" value="C:membrane"/>
    <property type="evidence" value="ECO:0007669"/>
    <property type="project" value="InterPro"/>
</dbReference>
<feature type="transmembrane region" description="Helical" evidence="9">
    <location>
        <begin position="20"/>
        <end position="42"/>
    </location>
</feature>
<evidence type="ECO:0000256" key="1">
    <source>
        <dbReference type="ARBA" id="ARBA00000085"/>
    </source>
</evidence>